<dbReference type="Gene3D" id="1.10.1660.10">
    <property type="match status" value="1"/>
</dbReference>
<evidence type="ECO:0000313" key="8">
    <source>
        <dbReference type="Proteomes" id="UP000078534"/>
    </source>
</evidence>
<accession>A0A179T6F2</accession>
<protein>
    <recommendedName>
        <fullName evidence="6">HTH merR-type domain-containing protein</fullName>
    </recommendedName>
</protein>
<dbReference type="PANTHER" id="PTHR30204">
    <property type="entry name" value="REDOX-CYCLING DRUG-SENSING TRANSCRIPTIONAL ACTIVATOR SOXR"/>
    <property type="match status" value="1"/>
</dbReference>
<dbReference type="Proteomes" id="UP000078534">
    <property type="component" value="Unassembled WGS sequence"/>
</dbReference>
<feature type="coiled-coil region" evidence="5">
    <location>
        <begin position="82"/>
        <end position="110"/>
    </location>
</feature>
<dbReference type="GO" id="GO:0003677">
    <property type="term" value="F:DNA binding"/>
    <property type="evidence" value="ECO:0007669"/>
    <property type="project" value="UniProtKB-KW"/>
</dbReference>
<evidence type="ECO:0000256" key="5">
    <source>
        <dbReference type="SAM" id="Coils"/>
    </source>
</evidence>
<dbReference type="PROSITE" id="PS50937">
    <property type="entry name" value="HTH_MERR_2"/>
    <property type="match status" value="1"/>
</dbReference>
<dbReference type="PANTHER" id="PTHR30204:SF69">
    <property type="entry name" value="MERR-FAMILY TRANSCRIPTIONAL REGULATOR"/>
    <property type="match status" value="1"/>
</dbReference>
<dbReference type="InterPro" id="IPR000551">
    <property type="entry name" value="MerR-type_HTH_dom"/>
</dbReference>
<evidence type="ECO:0000256" key="1">
    <source>
        <dbReference type="ARBA" id="ARBA00022491"/>
    </source>
</evidence>
<dbReference type="EMBL" id="LWSG01000001">
    <property type="protein sequence ID" value="OAS89174.1"/>
    <property type="molecule type" value="Genomic_DNA"/>
</dbReference>
<evidence type="ECO:0000256" key="3">
    <source>
        <dbReference type="ARBA" id="ARBA00023125"/>
    </source>
</evidence>
<dbReference type="GO" id="GO:0003700">
    <property type="term" value="F:DNA-binding transcription factor activity"/>
    <property type="evidence" value="ECO:0007669"/>
    <property type="project" value="InterPro"/>
</dbReference>
<dbReference type="AlphaFoldDB" id="A0A179T6F2"/>
<comment type="caution">
    <text evidence="7">The sequence shown here is derived from an EMBL/GenBank/DDBJ whole genome shotgun (WGS) entry which is preliminary data.</text>
</comment>
<feature type="domain" description="HTH merR-type" evidence="6">
    <location>
        <begin position="5"/>
        <end position="75"/>
    </location>
</feature>
<keyword evidence="3" id="KW-0238">DNA-binding</keyword>
<dbReference type="SMART" id="SM00422">
    <property type="entry name" value="HTH_MERR"/>
    <property type="match status" value="1"/>
</dbReference>
<dbReference type="InterPro" id="IPR047057">
    <property type="entry name" value="MerR_fam"/>
</dbReference>
<evidence type="ECO:0000256" key="2">
    <source>
        <dbReference type="ARBA" id="ARBA00023015"/>
    </source>
</evidence>
<keyword evidence="4" id="KW-0804">Transcription</keyword>
<keyword evidence="5" id="KW-0175">Coiled coil</keyword>
<organism evidence="7 8">
    <name type="scientific">Metabacillus litoralis</name>
    <dbReference type="NCBI Taxonomy" id="152268"/>
    <lineage>
        <taxon>Bacteria</taxon>
        <taxon>Bacillati</taxon>
        <taxon>Bacillota</taxon>
        <taxon>Bacilli</taxon>
        <taxon>Bacillales</taxon>
        <taxon>Bacillaceae</taxon>
        <taxon>Metabacillus</taxon>
    </lineage>
</organism>
<dbReference type="SUPFAM" id="SSF46955">
    <property type="entry name" value="Putative DNA-binding domain"/>
    <property type="match status" value="1"/>
</dbReference>
<dbReference type="InterPro" id="IPR009061">
    <property type="entry name" value="DNA-bd_dom_put_sf"/>
</dbReference>
<dbReference type="Pfam" id="PF13411">
    <property type="entry name" value="MerR_1"/>
    <property type="match status" value="1"/>
</dbReference>
<name>A0A179T6F2_9BACI</name>
<reference evidence="8" key="1">
    <citation type="submission" date="2016-04" db="EMBL/GenBank/DDBJ databases">
        <authorList>
            <person name="Lyu Z."/>
            <person name="Lyu W."/>
        </authorList>
    </citation>
    <scope>NUCLEOTIDE SEQUENCE [LARGE SCALE GENOMIC DNA]</scope>
    <source>
        <strain evidence="8">C44</strain>
    </source>
</reference>
<evidence type="ECO:0000259" key="6">
    <source>
        <dbReference type="PROSITE" id="PS50937"/>
    </source>
</evidence>
<gene>
    <name evidence="7" type="ORF">A6K24_01025</name>
</gene>
<sequence length="260" mass="30641">MDNNLILIKEFSKLTGITRKALYLYDNHNILKPVFIHPDNGYRYYDQNQLLTAKRINLFKQAGFTLNEIREIMDGKLLDDEINNLIEEKLHLEMEKIKAANQAIDQLENLRNMITNPNNVVKKAYLKSIIVYEYNLEPNENICVALNHSEEFIKELNVRAKERIIKYKLTDNQIYPVSIALQVENKELNQSVITSYFGYETTQFYSEINPYQEESVLKIKEIMENSELELSGSYIYERILNPDDYLYSSKRLSIFIFPSK</sequence>
<dbReference type="STRING" id="152268.A6K24_01025"/>
<dbReference type="RefSeq" id="WP_066324232.1">
    <property type="nucleotide sequence ID" value="NZ_LWSG01000001.1"/>
</dbReference>
<keyword evidence="8" id="KW-1185">Reference proteome</keyword>
<evidence type="ECO:0000256" key="4">
    <source>
        <dbReference type="ARBA" id="ARBA00023163"/>
    </source>
</evidence>
<dbReference type="OrthoDB" id="9773308at2"/>
<proteinExistence type="predicted"/>
<keyword evidence="1" id="KW-0678">Repressor</keyword>
<keyword evidence="2" id="KW-0805">Transcription regulation</keyword>
<evidence type="ECO:0000313" key="7">
    <source>
        <dbReference type="EMBL" id="OAS89174.1"/>
    </source>
</evidence>